<sequence>MVSVTPQILLPLAADLAPPERRASAISVVLSGLLFGILIARVLAGVIAEFTTWRVVYYMAIGTQAVVLIGAYFMLPDYPSKNADLTYWDILWSMAKFAVTEPLLIQASLINLASSACFSSFWVTLTFLLGGPPYHYSTHQNSLVIGLFGLIGMFGVALGPLVGKLIDKLVPWYASLISIFFLQCFQSVQTAAGGINIVAVIIATLGLDIFRQMLQVSLSTAVFGISAPARARLNAVMILSIFIGQVMGTAVGTKVFVTYGWRAAAALNMGWGGFQALVLFLRGPHCPRFTWFGYEGGVEARKYIAESTAKTPDLVINGAAIVEPKPKIEWAPSTEEKGETTKS</sequence>
<accession>A0A9P7FUH4</accession>
<dbReference type="GO" id="GO:0016020">
    <property type="term" value="C:membrane"/>
    <property type="evidence" value="ECO:0007669"/>
    <property type="project" value="UniProtKB-SubCell"/>
</dbReference>
<feature type="transmembrane region" description="Helical" evidence="2">
    <location>
        <begin position="259"/>
        <end position="281"/>
    </location>
</feature>
<comment type="subcellular location">
    <subcellularLocation>
        <location evidence="1">Membrane</location>
        <topology evidence="1">Multi-pass membrane protein</topology>
    </subcellularLocation>
</comment>
<dbReference type="Gene3D" id="1.20.1250.20">
    <property type="entry name" value="MFS general substrate transporter like domains"/>
    <property type="match status" value="1"/>
</dbReference>
<keyword evidence="2" id="KW-0812">Transmembrane</keyword>
<feature type="transmembrane region" description="Helical" evidence="2">
    <location>
        <begin position="25"/>
        <end position="48"/>
    </location>
</feature>
<dbReference type="PANTHER" id="PTHR42910:SF1">
    <property type="entry name" value="MAJOR FACILITATOR SUPERFAMILY (MFS) PROFILE DOMAIN-CONTAINING PROTEIN"/>
    <property type="match status" value="1"/>
</dbReference>
<gene>
    <name evidence="4" type="ORF">H0H81_004972</name>
</gene>
<reference evidence="4" key="2">
    <citation type="submission" date="2021-10" db="EMBL/GenBank/DDBJ databases">
        <title>Phylogenomics reveals ancestral predisposition of the termite-cultivated fungus Termitomyces towards a domesticated lifestyle.</title>
        <authorList>
            <person name="Auxier B."/>
            <person name="Grum-Grzhimaylo A."/>
            <person name="Cardenas M.E."/>
            <person name="Lodge J.D."/>
            <person name="Laessoe T."/>
            <person name="Pedersen O."/>
            <person name="Smith M.E."/>
            <person name="Kuyper T.W."/>
            <person name="Franco-Molano E.A."/>
            <person name="Baroni T.J."/>
            <person name="Aanen D.K."/>
        </authorList>
    </citation>
    <scope>NUCLEOTIDE SEQUENCE</scope>
    <source>
        <strain evidence="4">D49</strain>
    </source>
</reference>
<dbReference type="Pfam" id="PF07690">
    <property type="entry name" value="MFS_1"/>
    <property type="match status" value="1"/>
</dbReference>
<dbReference type="Proteomes" id="UP000717328">
    <property type="component" value="Unassembled WGS sequence"/>
</dbReference>
<feature type="transmembrane region" description="Helical" evidence="2">
    <location>
        <begin position="55"/>
        <end position="75"/>
    </location>
</feature>
<evidence type="ECO:0000259" key="3">
    <source>
        <dbReference type="PROSITE" id="PS50850"/>
    </source>
</evidence>
<dbReference type="OrthoDB" id="2105912at2759"/>
<keyword evidence="2" id="KW-0472">Membrane</keyword>
<dbReference type="InterPro" id="IPR020846">
    <property type="entry name" value="MFS_dom"/>
</dbReference>
<reference evidence="4" key="1">
    <citation type="submission" date="2021-02" db="EMBL/GenBank/DDBJ databases">
        <authorList>
            <person name="Nieuwenhuis M."/>
            <person name="Van De Peppel L.J.J."/>
        </authorList>
    </citation>
    <scope>NUCLEOTIDE SEQUENCE</scope>
    <source>
        <strain evidence="4">D49</strain>
    </source>
</reference>
<protein>
    <recommendedName>
        <fullName evidence="3">Major facilitator superfamily (MFS) profile domain-containing protein</fullName>
    </recommendedName>
</protein>
<evidence type="ECO:0000313" key="4">
    <source>
        <dbReference type="EMBL" id="KAG5637326.1"/>
    </source>
</evidence>
<feature type="transmembrane region" description="Helical" evidence="2">
    <location>
        <begin position="231"/>
        <end position="253"/>
    </location>
</feature>
<dbReference type="PROSITE" id="PS50850">
    <property type="entry name" value="MFS"/>
    <property type="match status" value="1"/>
</dbReference>
<dbReference type="SUPFAM" id="SSF103473">
    <property type="entry name" value="MFS general substrate transporter"/>
    <property type="match status" value="1"/>
</dbReference>
<name>A0A9P7FUH4_9AGAR</name>
<keyword evidence="5" id="KW-1185">Reference proteome</keyword>
<dbReference type="AlphaFoldDB" id="A0A9P7FUH4"/>
<comment type="caution">
    <text evidence="4">The sequence shown here is derived from an EMBL/GenBank/DDBJ whole genome shotgun (WGS) entry which is preliminary data.</text>
</comment>
<feature type="transmembrane region" description="Helical" evidence="2">
    <location>
        <begin position="194"/>
        <end position="210"/>
    </location>
</feature>
<evidence type="ECO:0000313" key="5">
    <source>
        <dbReference type="Proteomes" id="UP000717328"/>
    </source>
</evidence>
<feature type="transmembrane region" description="Helical" evidence="2">
    <location>
        <begin position="112"/>
        <end position="131"/>
    </location>
</feature>
<dbReference type="EMBL" id="JABCKI010005839">
    <property type="protein sequence ID" value="KAG5637326.1"/>
    <property type="molecule type" value="Genomic_DNA"/>
</dbReference>
<dbReference type="PANTHER" id="PTHR42910">
    <property type="entry name" value="TRANSPORTER SCO4007-RELATED"/>
    <property type="match status" value="1"/>
</dbReference>
<organism evidence="4 5">
    <name type="scientific">Sphagnurus paluster</name>
    <dbReference type="NCBI Taxonomy" id="117069"/>
    <lineage>
        <taxon>Eukaryota</taxon>
        <taxon>Fungi</taxon>
        <taxon>Dikarya</taxon>
        <taxon>Basidiomycota</taxon>
        <taxon>Agaricomycotina</taxon>
        <taxon>Agaricomycetes</taxon>
        <taxon>Agaricomycetidae</taxon>
        <taxon>Agaricales</taxon>
        <taxon>Tricholomatineae</taxon>
        <taxon>Lyophyllaceae</taxon>
        <taxon>Sphagnurus</taxon>
    </lineage>
</organism>
<dbReference type="InterPro" id="IPR036259">
    <property type="entry name" value="MFS_trans_sf"/>
</dbReference>
<evidence type="ECO:0000256" key="2">
    <source>
        <dbReference type="SAM" id="Phobius"/>
    </source>
</evidence>
<feature type="transmembrane region" description="Helical" evidence="2">
    <location>
        <begin position="143"/>
        <end position="162"/>
    </location>
</feature>
<keyword evidence="2" id="KW-1133">Transmembrane helix</keyword>
<evidence type="ECO:0000256" key="1">
    <source>
        <dbReference type="ARBA" id="ARBA00004141"/>
    </source>
</evidence>
<feature type="domain" description="Major facilitator superfamily (MFS) profile" evidence="3">
    <location>
        <begin position="1"/>
        <end position="287"/>
    </location>
</feature>
<proteinExistence type="predicted"/>
<dbReference type="GO" id="GO:0022857">
    <property type="term" value="F:transmembrane transporter activity"/>
    <property type="evidence" value="ECO:0007669"/>
    <property type="project" value="InterPro"/>
</dbReference>
<dbReference type="InterPro" id="IPR011701">
    <property type="entry name" value="MFS"/>
</dbReference>